<dbReference type="PROSITE" id="PS51212">
    <property type="entry name" value="WSC"/>
    <property type="match status" value="1"/>
</dbReference>
<feature type="compositionally biased region" description="Polar residues" evidence="1">
    <location>
        <begin position="355"/>
        <end position="370"/>
    </location>
</feature>
<dbReference type="Pfam" id="PF01822">
    <property type="entry name" value="WSC"/>
    <property type="match status" value="1"/>
</dbReference>
<dbReference type="GeneID" id="71985857"/>
<feature type="chain" id="PRO_5040108835" evidence="3">
    <location>
        <begin position="25"/>
        <end position="392"/>
    </location>
</feature>
<dbReference type="InterPro" id="IPR002889">
    <property type="entry name" value="WSC_carb-bd"/>
</dbReference>
<dbReference type="Proteomes" id="UP000756132">
    <property type="component" value="Chromosome 5"/>
</dbReference>
<proteinExistence type="predicted"/>
<feature type="region of interest" description="Disordered" evidence="1">
    <location>
        <begin position="255"/>
        <end position="343"/>
    </location>
</feature>
<sequence>MKHHNMLPYRAWMAVALLATGANAAQKYCSSQNTGSGNSQGTDIYMSNGLCSDNCRSQYAFAIVSYQSCFCSNYIPADQESTGSCNQDCPGYPAEKCGDANSGLYGYIALDIAPSGTAGASGASNTQQSTTMQSSAAPSSTEEPATTFVTSTSGTTSTRAPVTSTRETSTTVPPNTEESATPVTSVVMTTISGAVVTQTVTSTPVVASGSHDQVPLQRQDGLGAGAIAGIVIGVLVGVALVAIIAFLLWRRKHNADDERQGGSATGSKKRMTRNVSVLSKAGLLTRNNTRHSMGEHDDVHPTSQNSVRHSMLFAGNDGVSPVSPLDSSHSGDSTRHSKPMVYDQRLNPSVLFANQEANGSRVSMQDTQDYSRPLGVMNPDPRASFESRMSRV</sequence>
<dbReference type="PANTHER" id="PTHR16861">
    <property type="entry name" value="GLYCOPROTEIN 38"/>
    <property type="match status" value="1"/>
</dbReference>
<dbReference type="KEGG" id="ffu:CLAFUR5_05979"/>
<feature type="compositionally biased region" description="Low complexity" evidence="1">
    <location>
        <begin position="118"/>
        <end position="158"/>
    </location>
</feature>
<reference evidence="5" key="1">
    <citation type="submission" date="2021-12" db="EMBL/GenBank/DDBJ databases">
        <authorList>
            <person name="Zaccaron A."/>
            <person name="Stergiopoulos I."/>
        </authorList>
    </citation>
    <scope>NUCLEOTIDE SEQUENCE</scope>
    <source>
        <strain evidence="5">Race5_Kim</strain>
    </source>
</reference>
<dbReference type="RefSeq" id="XP_047761583.1">
    <property type="nucleotide sequence ID" value="XM_047905127.1"/>
</dbReference>
<dbReference type="CDD" id="cd12087">
    <property type="entry name" value="TM_EGFR-like"/>
    <property type="match status" value="1"/>
</dbReference>
<evidence type="ECO:0000259" key="4">
    <source>
        <dbReference type="PROSITE" id="PS51212"/>
    </source>
</evidence>
<keyword evidence="2" id="KW-1133">Transmembrane helix</keyword>
<dbReference type="SMART" id="SM00321">
    <property type="entry name" value="WSC"/>
    <property type="match status" value="1"/>
</dbReference>
<name>A0A9Q8LGZ5_PASFU</name>
<dbReference type="OrthoDB" id="2537459at2759"/>
<feature type="domain" description="WSC" evidence="4">
    <location>
        <begin position="23"/>
        <end position="110"/>
    </location>
</feature>
<feature type="transmembrane region" description="Helical" evidence="2">
    <location>
        <begin position="222"/>
        <end position="249"/>
    </location>
</feature>
<dbReference type="PANTHER" id="PTHR16861:SF4">
    <property type="entry name" value="SH3 DOMAIN PROTEIN (AFU_ORTHOLOGUE AFUA_1G13610)"/>
    <property type="match status" value="1"/>
</dbReference>
<dbReference type="AlphaFoldDB" id="A0A9Q8LGZ5"/>
<feature type="region of interest" description="Disordered" evidence="1">
    <location>
        <begin position="355"/>
        <end position="392"/>
    </location>
</feature>
<dbReference type="EMBL" id="CP090167">
    <property type="protein sequence ID" value="UJO17217.1"/>
    <property type="molecule type" value="Genomic_DNA"/>
</dbReference>
<feature type="region of interest" description="Disordered" evidence="1">
    <location>
        <begin position="118"/>
        <end position="184"/>
    </location>
</feature>
<feature type="compositionally biased region" description="Polar residues" evidence="1">
    <location>
        <begin position="159"/>
        <end position="184"/>
    </location>
</feature>
<evidence type="ECO:0000256" key="3">
    <source>
        <dbReference type="SAM" id="SignalP"/>
    </source>
</evidence>
<evidence type="ECO:0000313" key="5">
    <source>
        <dbReference type="EMBL" id="UJO17217.1"/>
    </source>
</evidence>
<protein>
    <submittedName>
        <fullName evidence="5">Cell wall integrity and stress response component 4</fullName>
    </submittedName>
</protein>
<organism evidence="5 6">
    <name type="scientific">Passalora fulva</name>
    <name type="common">Tomato leaf mold</name>
    <name type="synonym">Cladosporium fulvum</name>
    <dbReference type="NCBI Taxonomy" id="5499"/>
    <lineage>
        <taxon>Eukaryota</taxon>
        <taxon>Fungi</taxon>
        <taxon>Dikarya</taxon>
        <taxon>Ascomycota</taxon>
        <taxon>Pezizomycotina</taxon>
        <taxon>Dothideomycetes</taxon>
        <taxon>Dothideomycetidae</taxon>
        <taxon>Mycosphaerellales</taxon>
        <taxon>Mycosphaerellaceae</taxon>
        <taxon>Fulvia</taxon>
    </lineage>
</organism>
<feature type="signal peptide" evidence="3">
    <location>
        <begin position="1"/>
        <end position="24"/>
    </location>
</feature>
<keyword evidence="6" id="KW-1185">Reference proteome</keyword>
<keyword evidence="2" id="KW-0812">Transmembrane</keyword>
<accession>A0A9Q8LGZ5</accession>
<keyword evidence="3" id="KW-0732">Signal</keyword>
<evidence type="ECO:0000313" key="6">
    <source>
        <dbReference type="Proteomes" id="UP000756132"/>
    </source>
</evidence>
<evidence type="ECO:0000256" key="1">
    <source>
        <dbReference type="SAM" id="MobiDB-lite"/>
    </source>
</evidence>
<reference evidence="5" key="2">
    <citation type="journal article" date="2022" name="Microb. Genom.">
        <title>A chromosome-scale genome assembly of the tomato pathogen Cladosporium fulvum reveals a compartmentalized genome architecture and the presence of a dispensable chromosome.</title>
        <authorList>
            <person name="Zaccaron A.Z."/>
            <person name="Chen L.H."/>
            <person name="Samaras A."/>
            <person name="Stergiopoulos I."/>
        </authorList>
    </citation>
    <scope>NUCLEOTIDE SEQUENCE</scope>
    <source>
        <strain evidence="5">Race5_Kim</strain>
    </source>
</reference>
<gene>
    <name evidence="5" type="ORF">CLAFUR5_05979</name>
</gene>
<keyword evidence="2" id="KW-0472">Membrane</keyword>
<feature type="compositionally biased region" description="Basic and acidic residues" evidence="1">
    <location>
        <begin position="383"/>
        <end position="392"/>
    </location>
</feature>
<evidence type="ECO:0000256" key="2">
    <source>
        <dbReference type="SAM" id="Phobius"/>
    </source>
</evidence>